<proteinExistence type="predicted"/>
<dbReference type="Pfam" id="PF00376">
    <property type="entry name" value="MerR"/>
    <property type="match status" value="1"/>
</dbReference>
<dbReference type="CDD" id="cd01108">
    <property type="entry name" value="HTH_CueR"/>
    <property type="match status" value="1"/>
</dbReference>
<dbReference type="InterPro" id="IPR047057">
    <property type="entry name" value="MerR_fam"/>
</dbReference>
<name>A0ABV2IFJ4_9HYPH</name>
<dbReference type="Proteomes" id="UP001549164">
    <property type="component" value="Unassembled WGS sequence"/>
</dbReference>
<dbReference type="PANTHER" id="PTHR30204">
    <property type="entry name" value="REDOX-CYCLING DRUG-SENSING TRANSCRIPTIONAL ACTIVATOR SOXR"/>
    <property type="match status" value="1"/>
</dbReference>
<dbReference type="PRINTS" id="PR00040">
    <property type="entry name" value="HTHMERR"/>
</dbReference>
<evidence type="ECO:0000256" key="5">
    <source>
        <dbReference type="ARBA" id="ARBA00023163"/>
    </source>
</evidence>
<dbReference type="EMBL" id="JBEPLY010000015">
    <property type="protein sequence ID" value="MET3601700.1"/>
    <property type="molecule type" value="Genomic_DNA"/>
</dbReference>
<keyword evidence="2" id="KW-0963">Cytoplasm</keyword>
<organism evidence="7 8">
    <name type="scientific">Martelella mangrovi</name>
    <dbReference type="NCBI Taxonomy" id="1397477"/>
    <lineage>
        <taxon>Bacteria</taxon>
        <taxon>Pseudomonadati</taxon>
        <taxon>Pseudomonadota</taxon>
        <taxon>Alphaproteobacteria</taxon>
        <taxon>Hyphomicrobiales</taxon>
        <taxon>Aurantimonadaceae</taxon>
        <taxon>Martelella</taxon>
    </lineage>
</organism>
<sequence>MNIGQAAQQSGLPPKTIRYYEEIGLVVADRASNGYRDYSDNHVHRLNFIHRSRDLGFSVEECRMLLSLYDDDARESAEVKALALSKITEIDAKLEKLAGLKATLQHLAENCHGDHRPDCPILEELSGEKDCCASLPEMNDGTVQRVGTGSSPR</sequence>
<dbReference type="Gene3D" id="1.10.1660.10">
    <property type="match status" value="1"/>
</dbReference>
<evidence type="ECO:0000256" key="3">
    <source>
        <dbReference type="ARBA" id="ARBA00023015"/>
    </source>
</evidence>
<keyword evidence="5" id="KW-0804">Transcription</keyword>
<dbReference type="Pfam" id="PF09278">
    <property type="entry name" value="MerR-DNA-bind"/>
    <property type="match status" value="1"/>
</dbReference>
<evidence type="ECO:0000256" key="1">
    <source>
        <dbReference type="ARBA" id="ARBA00004496"/>
    </source>
</evidence>
<dbReference type="InterPro" id="IPR015358">
    <property type="entry name" value="Tscrpt_reg_MerR_DNA-bd"/>
</dbReference>
<dbReference type="PANTHER" id="PTHR30204:SF94">
    <property type="entry name" value="HEAVY METAL-DEPENDENT TRANSCRIPTIONAL REGULATOR HI_0293-RELATED"/>
    <property type="match status" value="1"/>
</dbReference>
<comment type="caution">
    <text evidence="7">The sequence shown here is derived from an EMBL/GenBank/DDBJ whole genome shotgun (WGS) entry which is preliminary data.</text>
</comment>
<evidence type="ECO:0000256" key="2">
    <source>
        <dbReference type="ARBA" id="ARBA00022490"/>
    </source>
</evidence>
<evidence type="ECO:0000256" key="4">
    <source>
        <dbReference type="ARBA" id="ARBA00023125"/>
    </source>
</evidence>
<dbReference type="InterPro" id="IPR000551">
    <property type="entry name" value="MerR-type_HTH_dom"/>
</dbReference>
<evidence type="ECO:0000313" key="8">
    <source>
        <dbReference type="Proteomes" id="UP001549164"/>
    </source>
</evidence>
<dbReference type="PROSITE" id="PS50937">
    <property type="entry name" value="HTH_MERR_2"/>
    <property type="match status" value="1"/>
</dbReference>
<evidence type="ECO:0000313" key="7">
    <source>
        <dbReference type="EMBL" id="MET3601700.1"/>
    </source>
</evidence>
<gene>
    <name evidence="7" type="ORF">ABID12_003661</name>
</gene>
<dbReference type="InterPro" id="IPR009061">
    <property type="entry name" value="DNA-bd_dom_put_sf"/>
</dbReference>
<feature type="domain" description="HTH merR-type" evidence="6">
    <location>
        <begin position="1"/>
        <end position="68"/>
    </location>
</feature>
<comment type="subcellular location">
    <subcellularLocation>
        <location evidence="1">Cytoplasm</location>
    </subcellularLocation>
</comment>
<dbReference type="RefSeq" id="WP_354435526.1">
    <property type="nucleotide sequence ID" value="NZ_JBEPLY010000015.1"/>
</dbReference>
<accession>A0ABV2IFJ4</accession>
<keyword evidence="8" id="KW-1185">Reference proteome</keyword>
<dbReference type="SMART" id="SM00422">
    <property type="entry name" value="HTH_MERR"/>
    <property type="match status" value="1"/>
</dbReference>
<dbReference type="SUPFAM" id="SSF46955">
    <property type="entry name" value="Putative DNA-binding domain"/>
    <property type="match status" value="1"/>
</dbReference>
<keyword evidence="3" id="KW-0805">Transcription regulation</keyword>
<protein>
    <submittedName>
        <fullName evidence="7">Cu(I)-responsive transcriptional regulator</fullName>
    </submittedName>
</protein>
<keyword evidence="4" id="KW-0238">DNA-binding</keyword>
<dbReference type="NCBIfam" id="TIGR02044">
    <property type="entry name" value="CueR"/>
    <property type="match status" value="1"/>
</dbReference>
<reference evidence="7 8" key="1">
    <citation type="submission" date="2024-06" db="EMBL/GenBank/DDBJ databases">
        <title>Genomic Encyclopedia of Type Strains, Phase IV (KMG-IV): sequencing the most valuable type-strain genomes for metagenomic binning, comparative biology and taxonomic classification.</title>
        <authorList>
            <person name="Goeker M."/>
        </authorList>
    </citation>
    <scope>NUCLEOTIDE SEQUENCE [LARGE SCALE GENOMIC DNA]</scope>
    <source>
        <strain evidence="7 8">DSM 28102</strain>
    </source>
</reference>
<dbReference type="InterPro" id="IPR011789">
    <property type="entry name" value="CueR"/>
</dbReference>
<evidence type="ECO:0000259" key="6">
    <source>
        <dbReference type="PROSITE" id="PS50937"/>
    </source>
</evidence>